<keyword evidence="1" id="KW-0175">Coiled coil</keyword>
<protein>
    <submittedName>
        <fullName evidence="2">Conjugal transfer protein TraT</fullName>
    </submittedName>
</protein>
<keyword evidence="3" id="KW-1185">Reference proteome</keyword>
<sequence>MSIAKKTQEPLYLHPLPLPDVVHTTEPMLPAPEKTDGGRCVCCRADVKHRFVLPESLPLTRLLQTAEDALIRLDRARDALLRLESRQPPQEPAERQKYLKNLKAARTSLEHATLSARRLALRHIPWRSITETGALSAQERTELSLPAAPFHLCYLCHAWHALNGYAAAQGTMVWLPDLHPRSVVALNRKALRAVFSTSPATVREGRKILSELLRHRLPVEERFGGFRPADFADALRRFPPSMRDELREKMSGVALILTPDSVTDREYLQENN</sequence>
<dbReference type="RefSeq" id="WP_048242213.1">
    <property type="nucleotide sequence ID" value="NZ_WHIY01000028.1"/>
</dbReference>
<evidence type="ECO:0000313" key="2">
    <source>
        <dbReference type="EMBL" id="MPQ54349.1"/>
    </source>
</evidence>
<dbReference type="Proteomes" id="UP000475079">
    <property type="component" value="Unassembled WGS sequence"/>
</dbReference>
<name>A0A6L5EFV1_9ENTR</name>
<proteinExistence type="predicted"/>
<feature type="coiled-coil region" evidence="1">
    <location>
        <begin position="59"/>
        <end position="86"/>
    </location>
</feature>
<reference evidence="2 3" key="1">
    <citation type="submission" date="2019-10" db="EMBL/GenBank/DDBJ databases">
        <title>Characterization of a new Citrobacter species.</title>
        <authorList>
            <person name="Goncalves Ribeiro T."/>
            <person name="Izdebski R."/>
            <person name="Urbanowicz P."/>
            <person name="Carmeli Y."/>
            <person name="Gniadkowski M."/>
            <person name="Peixe L."/>
        </authorList>
    </citation>
    <scope>NUCLEOTIDE SEQUENCE [LARGE SCALE GENOMIC DNA]</scope>
    <source>
        <strain evidence="2 3">NMI7905_11</strain>
    </source>
</reference>
<dbReference type="AlphaFoldDB" id="A0A6L5EFV1"/>
<gene>
    <name evidence="2" type="ORF">GBB84_26070</name>
</gene>
<dbReference type="EMBL" id="WHIY01000028">
    <property type="protein sequence ID" value="MPQ54349.1"/>
    <property type="molecule type" value="Genomic_DNA"/>
</dbReference>
<accession>A0A6L5EFV1</accession>
<organism evidence="2 3">
    <name type="scientific">Citrobacter telavivensis</name>
    <dbReference type="NCBI Taxonomy" id="2653932"/>
    <lineage>
        <taxon>Bacteria</taxon>
        <taxon>Pseudomonadati</taxon>
        <taxon>Pseudomonadota</taxon>
        <taxon>Gammaproteobacteria</taxon>
        <taxon>Enterobacterales</taxon>
        <taxon>Enterobacteriaceae</taxon>
        <taxon>Citrobacter</taxon>
    </lineage>
</organism>
<comment type="caution">
    <text evidence="2">The sequence shown here is derived from an EMBL/GenBank/DDBJ whole genome shotgun (WGS) entry which is preliminary data.</text>
</comment>
<evidence type="ECO:0000313" key="3">
    <source>
        <dbReference type="Proteomes" id="UP000475079"/>
    </source>
</evidence>
<evidence type="ECO:0000256" key="1">
    <source>
        <dbReference type="SAM" id="Coils"/>
    </source>
</evidence>